<reference evidence="4" key="2">
    <citation type="journal article" date="2006" name="PLoS Pathog.">
        <title>New perspectives on host-parasite interplay by comparative transcriptomic and proteomic analyses of Schistosoma japonicum.</title>
        <authorList>
            <person name="Liu F."/>
            <person name="Lu J."/>
            <person name="Hu W."/>
            <person name="Wang S.Y."/>
            <person name="Cui S.J."/>
            <person name="Chi M."/>
            <person name="Yan Q."/>
            <person name="Wang X.R."/>
            <person name="Song H.D."/>
            <person name="Xu X.N."/>
            <person name="Wang J.J."/>
            <person name="Zhang X.L."/>
            <person name="Zhang X."/>
            <person name="Wang Z.Q."/>
            <person name="Xue C.L."/>
            <person name="Brindley P.J."/>
            <person name="McManus D.P."/>
            <person name="Yang P.Y."/>
            <person name="Feng Z."/>
            <person name="Chen Z."/>
            <person name="Han Z.G."/>
        </authorList>
    </citation>
    <scope>NUCLEOTIDE SEQUENCE</scope>
</reference>
<feature type="compositionally biased region" description="Basic and acidic residues" evidence="3">
    <location>
        <begin position="138"/>
        <end position="152"/>
    </location>
</feature>
<evidence type="ECO:0000256" key="3">
    <source>
        <dbReference type="SAM" id="MobiDB-lite"/>
    </source>
</evidence>
<dbReference type="PANTHER" id="PTHR31233:SF12">
    <property type="entry name" value="BICAUDAL D HOMOLOG 2-LIKE"/>
    <property type="match status" value="1"/>
</dbReference>
<dbReference type="PANTHER" id="PTHR31233">
    <property type="entry name" value="BICAUDAL D FAMILY MEMBER"/>
    <property type="match status" value="1"/>
</dbReference>
<reference evidence="4" key="1">
    <citation type="submission" date="2004-11" db="EMBL/GenBank/DDBJ databases">
        <title>The full-length cDNA sequences of Schistosoma japonicum genes.</title>
        <authorList>
            <person name="Han Z."/>
        </authorList>
    </citation>
    <scope>NUCLEOTIDE SEQUENCE</scope>
</reference>
<feature type="compositionally biased region" description="Polar residues" evidence="3">
    <location>
        <begin position="60"/>
        <end position="113"/>
    </location>
</feature>
<keyword evidence="2" id="KW-0175">Coiled coil</keyword>
<evidence type="ECO:0000256" key="2">
    <source>
        <dbReference type="ARBA" id="ARBA00023054"/>
    </source>
</evidence>
<dbReference type="InterPro" id="IPR018477">
    <property type="entry name" value="BICD"/>
</dbReference>
<accession>Q5DBR9</accession>
<organism evidence="4">
    <name type="scientific">Schistosoma japonicum</name>
    <name type="common">Blood fluke</name>
    <dbReference type="NCBI Taxonomy" id="6182"/>
    <lineage>
        <taxon>Eukaryota</taxon>
        <taxon>Metazoa</taxon>
        <taxon>Spiralia</taxon>
        <taxon>Lophotrochozoa</taxon>
        <taxon>Platyhelminthes</taxon>
        <taxon>Trematoda</taxon>
        <taxon>Digenea</taxon>
        <taxon>Strigeidida</taxon>
        <taxon>Schistosomatoidea</taxon>
        <taxon>Schistosomatidae</taxon>
        <taxon>Schistosoma</taxon>
    </lineage>
</organism>
<dbReference type="GO" id="GO:0070507">
    <property type="term" value="P:regulation of microtubule cytoskeleton organization"/>
    <property type="evidence" value="ECO:0007669"/>
    <property type="project" value="TreeGrafter"/>
</dbReference>
<dbReference type="Gene3D" id="6.10.250.2470">
    <property type="match status" value="1"/>
</dbReference>
<feature type="compositionally biased region" description="Low complexity" evidence="3">
    <location>
        <begin position="114"/>
        <end position="128"/>
    </location>
</feature>
<proteinExistence type="evidence at transcript level"/>
<evidence type="ECO:0000313" key="4">
    <source>
        <dbReference type="EMBL" id="AAW26737.1"/>
    </source>
</evidence>
<dbReference type="Pfam" id="PF09730">
    <property type="entry name" value="BicD"/>
    <property type="match status" value="1"/>
</dbReference>
<name>Q5DBR9_SCHJA</name>
<comment type="similarity">
    <text evidence="1">Belongs to the BicD family.</text>
</comment>
<dbReference type="AlphaFoldDB" id="Q5DBR9"/>
<dbReference type="GO" id="GO:0005794">
    <property type="term" value="C:Golgi apparatus"/>
    <property type="evidence" value="ECO:0007669"/>
    <property type="project" value="TreeGrafter"/>
</dbReference>
<dbReference type="GO" id="GO:0072393">
    <property type="term" value="P:microtubule anchoring at microtubule organizing center"/>
    <property type="evidence" value="ECO:0007669"/>
    <property type="project" value="TreeGrafter"/>
</dbReference>
<dbReference type="GO" id="GO:0034452">
    <property type="term" value="F:dynactin binding"/>
    <property type="evidence" value="ECO:0007669"/>
    <property type="project" value="TreeGrafter"/>
</dbReference>
<dbReference type="GO" id="GO:0070840">
    <property type="term" value="F:dynein complex binding"/>
    <property type="evidence" value="ECO:0007669"/>
    <property type="project" value="InterPro"/>
</dbReference>
<dbReference type="EMBL" id="AY815005">
    <property type="protein sequence ID" value="AAW26737.1"/>
    <property type="molecule type" value="mRNA"/>
</dbReference>
<sequence>MQRKLSMAEEEKRTANTLLRLAIQQKLAVTQRLEELEVDLCQKQGFDIRSPQPHPPYYTSPIQTPPNSLLPGTNHQHSYPTSIHNQRHSTPQSFPQVDLSTPRSSALPNTPYYSGSSPQHGSMSSNGSGVRVSGPGSDRSKRNTRFRRDGVT</sequence>
<evidence type="ECO:0000256" key="1">
    <source>
        <dbReference type="ARBA" id="ARBA00010061"/>
    </source>
</evidence>
<dbReference type="GO" id="GO:0005829">
    <property type="term" value="C:cytosol"/>
    <property type="evidence" value="ECO:0007669"/>
    <property type="project" value="TreeGrafter"/>
</dbReference>
<protein>
    <submittedName>
        <fullName evidence="4">SJCHGC08034 protein</fullName>
    </submittedName>
</protein>
<dbReference type="GO" id="GO:0008093">
    <property type="term" value="F:cytoskeletal anchor activity"/>
    <property type="evidence" value="ECO:0007669"/>
    <property type="project" value="InterPro"/>
</dbReference>
<feature type="region of interest" description="Disordered" evidence="3">
    <location>
        <begin position="46"/>
        <end position="152"/>
    </location>
</feature>